<dbReference type="InterPro" id="IPR015590">
    <property type="entry name" value="Aldehyde_DH_dom"/>
</dbReference>
<evidence type="ECO:0000259" key="1">
    <source>
        <dbReference type="Pfam" id="PF00171"/>
    </source>
</evidence>
<dbReference type="InterPro" id="IPR016162">
    <property type="entry name" value="Ald_DH_N"/>
</dbReference>
<protein>
    <recommendedName>
        <fullName evidence="1">Aldehyde dehydrogenase domain-containing protein</fullName>
    </recommendedName>
</protein>
<dbReference type="GO" id="GO:0016620">
    <property type="term" value="F:oxidoreductase activity, acting on the aldehyde or oxo group of donors, NAD or NADP as acceptor"/>
    <property type="evidence" value="ECO:0007669"/>
    <property type="project" value="InterPro"/>
</dbReference>
<dbReference type="Gene3D" id="3.40.605.10">
    <property type="entry name" value="Aldehyde Dehydrogenase, Chain A, domain 1"/>
    <property type="match status" value="1"/>
</dbReference>
<organism evidence="2 3">
    <name type="scientific">Cymbomonas tetramitiformis</name>
    <dbReference type="NCBI Taxonomy" id="36881"/>
    <lineage>
        <taxon>Eukaryota</taxon>
        <taxon>Viridiplantae</taxon>
        <taxon>Chlorophyta</taxon>
        <taxon>Pyramimonadophyceae</taxon>
        <taxon>Pyramimonadales</taxon>
        <taxon>Pyramimonadaceae</taxon>
        <taxon>Cymbomonas</taxon>
    </lineage>
</organism>
<accession>A0AAE0L0G9</accession>
<gene>
    <name evidence="2" type="ORF">CYMTET_23876</name>
</gene>
<reference evidence="2 3" key="1">
    <citation type="journal article" date="2015" name="Genome Biol. Evol.">
        <title>Comparative Genomics of a Bacterivorous Green Alga Reveals Evolutionary Causalities and Consequences of Phago-Mixotrophic Mode of Nutrition.</title>
        <authorList>
            <person name="Burns J.A."/>
            <person name="Paasch A."/>
            <person name="Narechania A."/>
            <person name="Kim E."/>
        </authorList>
    </citation>
    <scope>NUCLEOTIDE SEQUENCE [LARGE SCALE GENOMIC DNA]</scope>
    <source>
        <strain evidence="2 3">PLY_AMNH</strain>
    </source>
</reference>
<dbReference type="SUPFAM" id="SSF53720">
    <property type="entry name" value="ALDH-like"/>
    <property type="match status" value="1"/>
</dbReference>
<proteinExistence type="predicted"/>
<keyword evidence="3" id="KW-1185">Reference proteome</keyword>
<dbReference type="Pfam" id="PF00171">
    <property type="entry name" value="Aldedh"/>
    <property type="match status" value="1"/>
</dbReference>
<comment type="caution">
    <text evidence="2">The sequence shown here is derived from an EMBL/GenBank/DDBJ whole genome shotgun (WGS) entry which is preliminary data.</text>
</comment>
<dbReference type="Gene3D" id="3.40.309.10">
    <property type="entry name" value="Aldehyde Dehydrogenase, Chain A, domain 2"/>
    <property type="match status" value="1"/>
</dbReference>
<dbReference type="AlphaFoldDB" id="A0AAE0L0G9"/>
<evidence type="ECO:0000313" key="2">
    <source>
        <dbReference type="EMBL" id="KAK3267573.1"/>
    </source>
</evidence>
<dbReference type="Proteomes" id="UP001190700">
    <property type="component" value="Unassembled WGS sequence"/>
</dbReference>
<dbReference type="InterPro" id="IPR016161">
    <property type="entry name" value="Ald_DH/histidinol_DH"/>
</dbReference>
<dbReference type="InterPro" id="IPR016163">
    <property type="entry name" value="Ald_DH_C"/>
</dbReference>
<feature type="domain" description="Aldehyde dehydrogenase" evidence="1">
    <location>
        <begin position="321"/>
        <end position="449"/>
    </location>
</feature>
<name>A0AAE0L0G9_9CHLO</name>
<sequence length="494" mass="54052">MAKPSKGLATAGVLLFTYLAHLRTPWFRHLASNLKTRGVTCNEKGLASIVVFAALSSLWKSQMVSLAKYLVFGKKLKFAGMADGELGFLDSVRAELLRLAALAMGKFSTPIYPPTTLPTWHLSSPPTLPAKTMQSILQGLDTKKVQWASLPNKLRAVYLRDCIKNLIAVSEDLAAAAAACKGGYEAGIAEERLVAVGAVKTMREFAEVLEGGAPKVHFYKRESGQWVANTFPACWWENVFFSGWRGEVWVEPGKGPTQSRLSPGADKAGITCVLGAGNQYNLTIEDIVTEMFTHNKVVICKINPVLGFLQPFLQQIFEPLISLGYLAILDGGVAEGQYLCNSDFVSRVHMTGSAATWDAIVWQGKPKVGKPPFPKFCGGELGGVTPFMVVPGNWSRLEMQYQAKNIVSGLVFNASHNCLAAQVLVTARHWPQRAQFLNAVRAEMRKARPRASFYPGTKEKYDRFFAEYPQAEGVSPKGEEGTYPWVLAVGVPAE</sequence>
<dbReference type="EMBL" id="LGRX02012334">
    <property type="protein sequence ID" value="KAK3267573.1"/>
    <property type="molecule type" value="Genomic_DNA"/>
</dbReference>
<evidence type="ECO:0000313" key="3">
    <source>
        <dbReference type="Proteomes" id="UP001190700"/>
    </source>
</evidence>